<dbReference type="InterPro" id="IPR004364">
    <property type="entry name" value="Aa-tRNA-synt_II"/>
</dbReference>
<keyword evidence="3" id="KW-0067">ATP-binding</keyword>
<comment type="caution">
    <text evidence="5">The sequence shown here is derived from an EMBL/GenBank/DDBJ whole genome shotgun (WGS) entry which is preliminary data.</text>
</comment>
<name>K1XHC2_9BACT</name>
<dbReference type="SUPFAM" id="SSF55681">
    <property type="entry name" value="Class II aaRS and biotin synthetases"/>
    <property type="match status" value="1"/>
</dbReference>
<organism evidence="5">
    <name type="scientific">uncultured bacterium</name>
    <name type="common">gcode 4</name>
    <dbReference type="NCBI Taxonomy" id="1234023"/>
    <lineage>
        <taxon>Bacteria</taxon>
        <taxon>environmental samples</taxon>
    </lineage>
</organism>
<evidence type="ECO:0000256" key="1">
    <source>
        <dbReference type="ARBA" id="ARBA00022598"/>
    </source>
</evidence>
<evidence type="ECO:0000256" key="2">
    <source>
        <dbReference type="ARBA" id="ARBA00022741"/>
    </source>
</evidence>
<dbReference type="PROSITE" id="PS50862">
    <property type="entry name" value="AA_TRNA_LIGASE_II"/>
    <property type="match status" value="1"/>
</dbReference>
<dbReference type="AlphaFoldDB" id="K1XHC2"/>
<dbReference type="Pfam" id="PF00152">
    <property type="entry name" value="tRNA-synt_2"/>
    <property type="match status" value="1"/>
</dbReference>
<keyword evidence="1 5" id="KW-0436">Ligase</keyword>
<gene>
    <name evidence="5" type="ORF">ACD_80C00221G0002</name>
</gene>
<evidence type="ECO:0000259" key="4">
    <source>
        <dbReference type="PROSITE" id="PS50862"/>
    </source>
</evidence>
<dbReference type="InterPro" id="IPR006195">
    <property type="entry name" value="aa-tRNA-synth_II"/>
</dbReference>
<dbReference type="Gene3D" id="3.30.930.10">
    <property type="entry name" value="Bira Bifunctional Protein, Domain 2"/>
    <property type="match status" value="1"/>
</dbReference>
<proteinExistence type="predicted"/>
<feature type="domain" description="Aminoacyl-transfer RNA synthetases class-II family profile" evidence="4">
    <location>
        <begin position="86"/>
        <end position="269"/>
    </location>
</feature>
<dbReference type="InterPro" id="IPR045864">
    <property type="entry name" value="aa-tRNA-synth_II/BPL/LPL"/>
</dbReference>
<evidence type="ECO:0000313" key="5">
    <source>
        <dbReference type="EMBL" id="EKD24517.1"/>
    </source>
</evidence>
<keyword evidence="2" id="KW-0547">Nucleotide-binding</keyword>
<dbReference type="GO" id="GO:0005524">
    <property type="term" value="F:ATP binding"/>
    <property type="evidence" value="ECO:0007669"/>
    <property type="project" value="InterPro"/>
</dbReference>
<dbReference type="EMBL" id="AMFJ01036228">
    <property type="protein sequence ID" value="EKD24517.1"/>
    <property type="molecule type" value="Genomic_DNA"/>
</dbReference>
<evidence type="ECO:0000256" key="3">
    <source>
        <dbReference type="ARBA" id="ARBA00022840"/>
    </source>
</evidence>
<dbReference type="GO" id="GO:0004812">
    <property type="term" value="F:aminoacyl-tRNA ligase activity"/>
    <property type="evidence" value="ECO:0007669"/>
    <property type="project" value="InterPro"/>
</dbReference>
<dbReference type="GO" id="GO:0006418">
    <property type="term" value="P:tRNA aminoacylation for protein translation"/>
    <property type="evidence" value="ECO:0007669"/>
    <property type="project" value="InterPro"/>
</dbReference>
<sequence length="274" mass="31971">MGYVPTQDFHNAASLLRSFFLSKWYLEVHTQDRLSILAACEDPSTIATFDYQWQKRPLPQTGQMRLEYELLTHPEFVWVFCVSTSYRQEPNPIPGRHETIFPMFEFEARGGMEDLIQLEKELLTHLGFWNADQFSSATYAETAELFGTKELDTAHEMSLRKDHNKPVHFITYFPEYTHPFWNMKRSGDLANKVDVILCGMETIGSAQREEDPVIMRERFYTISNGGYAQKLFDHFGKERVEEELEKFLAHTFFPRYGGGIGMTRLIRALKTLKN</sequence>
<accession>K1XHC2</accession>
<protein>
    <submittedName>
        <fullName evidence="5">tRNA ligase</fullName>
    </submittedName>
</protein>
<reference evidence="5" key="1">
    <citation type="journal article" date="2012" name="Science">
        <title>Fermentation, hydrogen, and sulfur metabolism in multiple uncultivated bacterial phyla.</title>
        <authorList>
            <person name="Wrighton K.C."/>
            <person name="Thomas B.C."/>
            <person name="Sharon I."/>
            <person name="Miller C.S."/>
            <person name="Castelle C.J."/>
            <person name="VerBerkmoes N.C."/>
            <person name="Wilkins M.J."/>
            <person name="Hettich R.L."/>
            <person name="Lipton M.S."/>
            <person name="Williams K.H."/>
            <person name="Long P.E."/>
            <person name="Banfield J.F."/>
        </authorList>
    </citation>
    <scope>NUCLEOTIDE SEQUENCE [LARGE SCALE GENOMIC DNA]</scope>
</reference>